<reference evidence="2" key="1">
    <citation type="submission" date="2020-01" db="EMBL/GenBank/DDBJ databases">
        <authorList>
            <consortium name="DOE Joint Genome Institute"/>
            <person name="Haridas S."/>
            <person name="Albert R."/>
            <person name="Binder M."/>
            <person name="Bloem J."/>
            <person name="Labutti K."/>
            <person name="Salamov A."/>
            <person name="Andreopoulos B."/>
            <person name="Baker S.E."/>
            <person name="Barry K."/>
            <person name="Bills G."/>
            <person name="Bluhm B.H."/>
            <person name="Cannon C."/>
            <person name="Castanera R."/>
            <person name="Culley D.E."/>
            <person name="Daum C."/>
            <person name="Ezra D."/>
            <person name="Gonzalez J.B."/>
            <person name="Henrissat B."/>
            <person name="Kuo A."/>
            <person name="Liang C."/>
            <person name="Lipzen A."/>
            <person name="Lutzoni F."/>
            <person name="Magnuson J."/>
            <person name="Mondo S."/>
            <person name="Nolan M."/>
            <person name="Ohm R."/>
            <person name="Pangilinan J."/>
            <person name="Park H.-J."/>
            <person name="Ramirez L."/>
            <person name="Alfaro M."/>
            <person name="Sun H."/>
            <person name="Tritt A."/>
            <person name="Yoshinaga Y."/>
            <person name="Zwiers L.-H."/>
            <person name="Turgeon B.G."/>
            <person name="Goodwin S.B."/>
            <person name="Spatafora J.W."/>
            <person name="Crous P.W."/>
            <person name="Grigoriev I.V."/>
        </authorList>
    </citation>
    <scope>NUCLEOTIDE SEQUENCE</scope>
    <source>
        <strain evidence="2">CBS 342.82</strain>
    </source>
</reference>
<accession>A0A6J3M5Q8</accession>
<sequence length="247" mass="28137">MSSSSVYNQDNVHKQRDSEIDEYYDESFEEAAVLKEQKTSAKAKKADAPDAPQQLGRLPWYIREYEDKRTALWRRKYAPKMIQFVAPMDETSRKALYELIDACKDRSYWVPVLTAFFEQYPEAMVRRPSKGHALTEPAISDRTGKNPAREKVIADVQYGIFGGWSFESANARAPNPVPVAVGPKGETNTDGQCDCRCRGCKASWSMSRRISDPIVCLARRLKVAERRDKCLRKASRSLSLMLKTKTI</sequence>
<dbReference type="AlphaFoldDB" id="A0A6J3M5Q8"/>
<organism evidence="2">
    <name type="scientific">Dissoconium aciculare CBS 342.82</name>
    <dbReference type="NCBI Taxonomy" id="1314786"/>
    <lineage>
        <taxon>Eukaryota</taxon>
        <taxon>Fungi</taxon>
        <taxon>Dikarya</taxon>
        <taxon>Ascomycota</taxon>
        <taxon>Pezizomycotina</taxon>
        <taxon>Dothideomycetes</taxon>
        <taxon>Dothideomycetidae</taxon>
        <taxon>Mycosphaerellales</taxon>
        <taxon>Dissoconiaceae</taxon>
        <taxon>Dissoconium</taxon>
    </lineage>
</organism>
<reference evidence="2" key="3">
    <citation type="submission" date="2025-08" db="UniProtKB">
        <authorList>
            <consortium name="RefSeq"/>
        </authorList>
    </citation>
    <scope>IDENTIFICATION</scope>
    <source>
        <strain evidence="2">CBS 342.82</strain>
    </source>
</reference>
<evidence type="ECO:0000313" key="1">
    <source>
        <dbReference type="Proteomes" id="UP000504637"/>
    </source>
</evidence>
<evidence type="ECO:0000313" key="2">
    <source>
        <dbReference type="RefSeq" id="XP_033459900.1"/>
    </source>
</evidence>
<gene>
    <name evidence="2" type="ORF">K489DRAFT_370482</name>
</gene>
<keyword evidence="1" id="KW-1185">Reference proteome</keyword>
<reference evidence="2" key="2">
    <citation type="submission" date="2020-04" db="EMBL/GenBank/DDBJ databases">
        <authorList>
            <consortium name="NCBI Genome Project"/>
        </authorList>
    </citation>
    <scope>NUCLEOTIDE SEQUENCE</scope>
    <source>
        <strain evidence="2">CBS 342.82</strain>
    </source>
</reference>
<proteinExistence type="predicted"/>
<dbReference type="GeneID" id="54360939"/>
<name>A0A6J3M5Q8_9PEZI</name>
<dbReference type="Proteomes" id="UP000504637">
    <property type="component" value="Unplaced"/>
</dbReference>
<protein>
    <submittedName>
        <fullName evidence="2">Uncharacterized protein</fullName>
    </submittedName>
</protein>
<dbReference type="RefSeq" id="XP_033459900.1">
    <property type="nucleotide sequence ID" value="XM_033603139.1"/>
</dbReference>